<dbReference type="GO" id="GO:0016491">
    <property type="term" value="F:oxidoreductase activity"/>
    <property type="evidence" value="ECO:0007669"/>
    <property type="project" value="UniProtKB-KW"/>
</dbReference>
<dbReference type="EMBL" id="CP043617">
    <property type="protein sequence ID" value="QFR49710.1"/>
    <property type="molecule type" value="Genomic_DNA"/>
</dbReference>
<dbReference type="SUPFAM" id="SSF55124">
    <property type="entry name" value="Nitrite/Sulfite reductase N-terminal domain-like"/>
    <property type="match status" value="2"/>
</dbReference>
<dbReference type="Gene3D" id="3.90.480.20">
    <property type="match status" value="1"/>
</dbReference>
<evidence type="ECO:0000259" key="8">
    <source>
        <dbReference type="Pfam" id="PF01077"/>
    </source>
</evidence>
<dbReference type="Pfam" id="PF01077">
    <property type="entry name" value="NIR_SIR"/>
    <property type="match status" value="1"/>
</dbReference>
<keyword evidence="3" id="KW-0349">Heme</keyword>
<evidence type="ECO:0000256" key="3">
    <source>
        <dbReference type="ARBA" id="ARBA00022617"/>
    </source>
</evidence>
<dbReference type="PANTHER" id="PTHR32439">
    <property type="entry name" value="FERREDOXIN--NITRITE REDUCTASE, CHLOROPLASTIC"/>
    <property type="match status" value="1"/>
</dbReference>
<evidence type="ECO:0000313" key="11">
    <source>
        <dbReference type="Proteomes" id="UP000326944"/>
    </source>
</evidence>
<sequence length="634" mass="72065">MKKLQEAYEARSKKLNKVEVMKNLKDPKEAYNKLQDYARDGYASIPDEDKKYFLKCFGIYDRPATPERFMLKLRIPGGFMNATQAKVIGECAKEYGQDYIDLTTRQQCELRYLRIEDLPTILKKLELVGIDAYQTGVDNIRSIMCDPLDDMGFDNVLPSHKTLLKLQEMFLYSSDWISALPRKFNTAITGSLSNRCNIFCHDASFVLAQKDGMYGYNMYLGGKVGVVGKNANIFLRNESDVILAFGSIIDIFKRFGFRDNRNKNRLHHLIEAVGIEEIASAIRENAGVDFLSAGTTMTQIDFNDPDQGRVQLRDGSFGVHMVVPSGVFSGSAMMEVAELATKYGNEQIRLDMEQSLYILGVRDVEALLKEELFKKYKSVDSPYMNHLIACAGTAHCPFGVIENKNDAIEMAKYLDEKVHIDSGRVRMYWSACVKGCGNHALADIGFEGCKAKVEGEAVDGVHIYLGGKLVSEGVEGRTVIKSAPLMYAKYYVESLMLEYKKHRLENENFEQFNDRLLSKFTLSNIGFAMKLNAYLREKKIDTDFEFIHSAKTGKNEEFEVFELGRRLYYALSKVEPYTAYDKFTNTLKSEKLQDIRKLVPKIDENIALLLEAILDENEKKRAVVFSELSSFIEL</sequence>
<proteinExistence type="inferred from homology"/>
<feature type="domain" description="Nitrite/Sulfite reductase ferredoxin-like" evidence="9">
    <location>
        <begin position="66"/>
        <end position="126"/>
    </location>
</feature>
<keyword evidence="2" id="KW-0004">4Fe-4S</keyword>
<keyword evidence="7" id="KW-0411">Iron-sulfur</keyword>
<dbReference type="InterPro" id="IPR036136">
    <property type="entry name" value="Nit/Sulf_reduc_fer-like_dom_sf"/>
</dbReference>
<dbReference type="AlphaFoldDB" id="A0A5P8P2B2"/>
<dbReference type="InterPro" id="IPR005117">
    <property type="entry name" value="NiRdtase/SiRdtase_haem-b_fer"/>
</dbReference>
<evidence type="ECO:0000313" key="10">
    <source>
        <dbReference type="EMBL" id="QFR49710.1"/>
    </source>
</evidence>
<dbReference type="Proteomes" id="UP000326944">
    <property type="component" value="Chromosome"/>
</dbReference>
<dbReference type="Gene3D" id="3.30.413.10">
    <property type="entry name" value="Sulfite Reductase Hemoprotein, domain 1"/>
    <property type="match status" value="2"/>
</dbReference>
<keyword evidence="11" id="KW-1185">Reference proteome</keyword>
<reference evidence="10 11" key="1">
    <citation type="submission" date="2019-09" db="EMBL/GenBank/DDBJ databases">
        <title>Sulfurimonas gotlandica sp. nov., a chemoautotrophic and psychrotolerant epsilonproteobacterium isolated from a pelagic redoxcline, and an emended description of the genus Sulfurimonas.</title>
        <authorList>
            <person name="Wang S."/>
            <person name="Jiang L."/>
            <person name="Shao S."/>
        </authorList>
    </citation>
    <scope>NUCLEOTIDE SEQUENCE [LARGE SCALE GENOMIC DNA]</scope>
    <source>
        <strain evidence="10 11">GYSZ_1</strain>
    </source>
</reference>
<dbReference type="GO" id="GO:0051539">
    <property type="term" value="F:4 iron, 4 sulfur cluster binding"/>
    <property type="evidence" value="ECO:0007669"/>
    <property type="project" value="UniProtKB-KW"/>
</dbReference>
<feature type="domain" description="Nitrite/sulphite reductase 4Fe-4S" evidence="8">
    <location>
        <begin position="138"/>
        <end position="288"/>
    </location>
</feature>
<dbReference type="PANTHER" id="PTHR32439:SF0">
    <property type="entry name" value="FERREDOXIN--NITRITE REDUCTASE, CHLOROPLASTIC"/>
    <property type="match status" value="1"/>
</dbReference>
<dbReference type="SUPFAM" id="SSF56014">
    <property type="entry name" value="Nitrite and sulphite reductase 4Fe-4S domain-like"/>
    <property type="match status" value="2"/>
</dbReference>
<dbReference type="GO" id="GO:0020037">
    <property type="term" value="F:heme binding"/>
    <property type="evidence" value="ECO:0007669"/>
    <property type="project" value="InterPro"/>
</dbReference>
<keyword evidence="4" id="KW-0479">Metal-binding</keyword>
<evidence type="ECO:0000256" key="5">
    <source>
        <dbReference type="ARBA" id="ARBA00023002"/>
    </source>
</evidence>
<keyword evidence="6" id="KW-0408">Iron</keyword>
<dbReference type="OrthoDB" id="9803707at2"/>
<evidence type="ECO:0000256" key="7">
    <source>
        <dbReference type="ARBA" id="ARBA00023014"/>
    </source>
</evidence>
<evidence type="ECO:0000259" key="9">
    <source>
        <dbReference type="Pfam" id="PF03460"/>
    </source>
</evidence>
<name>A0A5P8P2B2_9BACT</name>
<evidence type="ECO:0000256" key="2">
    <source>
        <dbReference type="ARBA" id="ARBA00022485"/>
    </source>
</evidence>
<dbReference type="KEGG" id="sulg:FJR48_08170"/>
<accession>A0A5P8P2B2</accession>
<feature type="domain" description="Nitrite/Sulfite reductase ferredoxin-like" evidence="9">
    <location>
        <begin position="312"/>
        <end position="369"/>
    </location>
</feature>
<dbReference type="InterPro" id="IPR045854">
    <property type="entry name" value="NO2/SO3_Rdtase_4Fe4S_sf"/>
</dbReference>
<protein>
    <submittedName>
        <fullName evidence="10">Ferredoxin--nitrite reductase</fullName>
    </submittedName>
</protein>
<dbReference type="Pfam" id="PF03460">
    <property type="entry name" value="NIR_SIR_ferr"/>
    <property type="match status" value="2"/>
</dbReference>
<dbReference type="GO" id="GO:0046872">
    <property type="term" value="F:metal ion binding"/>
    <property type="evidence" value="ECO:0007669"/>
    <property type="project" value="UniProtKB-KW"/>
</dbReference>
<dbReference type="InterPro" id="IPR051329">
    <property type="entry name" value="NIR_SIR_4Fe-4S"/>
</dbReference>
<comment type="similarity">
    <text evidence="1">Belongs to the nitrite and sulfite reductase 4Fe-4S domain family.</text>
</comment>
<dbReference type="RefSeq" id="WP_152307657.1">
    <property type="nucleotide sequence ID" value="NZ_CP043617.1"/>
</dbReference>
<evidence type="ECO:0000256" key="4">
    <source>
        <dbReference type="ARBA" id="ARBA00022723"/>
    </source>
</evidence>
<evidence type="ECO:0000256" key="1">
    <source>
        <dbReference type="ARBA" id="ARBA00010429"/>
    </source>
</evidence>
<dbReference type="InterPro" id="IPR006067">
    <property type="entry name" value="NO2/SO3_Rdtase_4Fe4S_dom"/>
</dbReference>
<keyword evidence="5" id="KW-0560">Oxidoreductase</keyword>
<organism evidence="10 11">
    <name type="scientific">Sulfurimonas lithotrophica</name>
    <dbReference type="NCBI Taxonomy" id="2590022"/>
    <lineage>
        <taxon>Bacteria</taxon>
        <taxon>Pseudomonadati</taxon>
        <taxon>Campylobacterota</taxon>
        <taxon>Epsilonproteobacteria</taxon>
        <taxon>Campylobacterales</taxon>
        <taxon>Sulfurimonadaceae</taxon>
        <taxon>Sulfurimonas</taxon>
    </lineage>
</organism>
<evidence type="ECO:0000256" key="6">
    <source>
        <dbReference type="ARBA" id="ARBA00023004"/>
    </source>
</evidence>
<gene>
    <name evidence="10" type="ORF">FJR48_08170</name>
</gene>